<feature type="compositionally biased region" description="Basic and acidic residues" evidence="2">
    <location>
        <begin position="60"/>
        <end position="83"/>
    </location>
</feature>
<evidence type="ECO:0000313" key="5">
    <source>
        <dbReference type="Proteomes" id="UP000548582"/>
    </source>
</evidence>
<accession>A0A848EE34</accession>
<evidence type="ECO:0000259" key="3">
    <source>
        <dbReference type="Pfam" id="PF00460"/>
    </source>
</evidence>
<evidence type="ECO:0000256" key="1">
    <source>
        <dbReference type="ARBA" id="ARBA00004117"/>
    </source>
</evidence>
<dbReference type="RefSeq" id="WP_170053963.1">
    <property type="nucleotide sequence ID" value="NZ_JABBKX010000003.1"/>
</dbReference>
<name>A0A848EE34_9PROT</name>
<evidence type="ECO:0000313" key="4">
    <source>
        <dbReference type="EMBL" id="NMJ41713.1"/>
    </source>
</evidence>
<dbReference type="Pfam" id="PF00460">
    <property type="entry name" value="Flg_bb_rod"/>
    <property type="match status" value="1"/>
</dbReference>
<feature type="domain" description="Flagellar basal body rod protein N-terminal" evidence="3">
    <location>
        <begin position="19"/>
        <end position="39"/>
    </location>
</feature>
<comment type="subcellular location">
    <subcellularLocation>
        <location evidence="1">Bacterial flagellum basal body</location>
    </subcellularLocation>
</comment>
<evidence type="ECO:0000256" key="2">
    <source>
        <dbReference type="SAM" id="MobiDB-lite"/>
    </source>
</evidence>
<sequence length="130" mass="14219">MDPTRTGPVALAEARLRWLDARQRVLAQNVANADTPGYRPSDVRPFAESLAAAQPAGALRRTDPRHLASGEGDARVQRERRLPETTMDGNGVALDREALRIADTETAHALAIGLHRRYLGLFRTALGRNS</sequence>
<comment type="caution">
    <text evidence="4">The sequence shown here is derived from an EMBL/GenBank/DDBJ whole genome shotgun (WGS) entry which is preliminary data.</text>
</comment>
<keyword evidence="4" id="KW-0969">Cilium</keyword>
<dbReference type="InterPro" id="IPR001444">
    <property type="entry name" value="Flag_bb_rod_N"/>
</dbReference>
<keyword evidence="5" id="KW-1185">Reference proteome</keyword>
<organism evidence="4 5">
    <name type="scientific">Neoroseomonas marina</name>
    <dbReference type="NCBI Taxonomy" id="1232220"/>
    <lineage>
        <taxon>Bacteria</taxon>
        <taxon>Pseudomonadati</taxon>
        <taxon>Pseudomonadota</taxon>
        <taxon>Alphaproteobacteria</taxon>
        <taxon>Acetobacterales</taxon>
        <taxon>Acetobacteraceae</taxon>
        <taxon>Neoroseomonas</taxon>
    </lineage>
</organism>
<dbReference type="Proteomes" id="UP000548582">
    <property type="component" value="Unassembled WGS sequence"/>
</dbReference>
<reference evidence="4 5" key="1">
    <citation type="submission" date="2020-03" db="EMBL/GenBank/DDBJ databases">
        <authorList>
            <person name="Sun Q."/>
        </authorList>
    </citation>
    <scope>NUCLEOTIDE SEQUENCE [LARGE SCALE GENOMIC DNA]</scope>
    <source>
        <strain evidence="4 5">JC162</strain>
    </source>
</reference>
<keyword evidence="4" id="KW-0282">Flagellum</keyword>
<dbReference type="AlphaFoldDB" id="A0A848EE34"/>
<dbReference type="GO" id="GO:0009425">
    <property type="term" value="C:bacterial-type flagellum basal body"/>
    <property type="evidence" value="ECO:0007669"/>
    <property type="project" value="UniProtKB-SubCell"/>
</dbReference>
<feature type="region of interest" description="Disordered" evidence="2">
    <location>
        <begin position="53"/>
        <end position="89"/>
    </location>
</feature>
<gene>
    <name evidence="4" type="ORF">GWK16_10705</name>
</gene>
<proteinExistence type="predicted"/>
<protein>
    <submittedName>
        <fullName evidence="4">Flagellar biosynthesis protein FlgB</fullName>
    </submittedName>
</protein>
<keyword evidence="4" id="KW-0966">Cell projection</keyword>
<dbReference type="EMBL" id="JABBKX010000003">
    <property type="protein sequence ID" value="NMJ41713.1"/>
    <property type="molecule type" value="Genomic_DNA"/>
</dbReference>